<keyword evidence="4" id="KW-0472">Membrane</keyword>
<keyword evidence="3" id="KW-0067">ATP-binding</keyword>
<dbReference type="GO" id="GO:0016020">
    <property type="term" value="C:membrane"/>
    <property type="evidence" value="ECO:0007669"/>
    <property type="project" value="TreeGrafter"/>
</dbReference>
<evidence type="ECO:0000313" key="5">
    <source>
        <dbReference type="EMBL" id="GFS18288.1"/>
    </source>
</evidence>
<keyword evidence="6" id="KW-1185">Reference proteome</keyword>
<evidence type="ECO:0000313" key="6">
    <source>
        <dbReference type="Proteomes" id="UP000762676"/>
    </source>
</evidence>
<dbReference type="GO" id="GO:0017111">
    <property type="term" value="F:ribonucleoside triphosphate phosphatase activity"/>
    <property type="evidence" value="ECO:0007669"/>
    <property type="project" value="TreeGrafter"/>
</dbReference>
<dbReference type="GO" id="GO:0045134">
    <property type="term" value="F:UDP phosphatase activity"/>
    <property type="evidence" value="ECO:0007669"/>
    <property type="project" value="TreeGrafter"/>
</dbReference>
<dbReference type="Proteomes" id="UP000762676">
    <property type="component" value="Unassembled WGS sequence"/>
</dbReference>
<accession>A0AAV4J654</accession>
<keyword evidence="3" id="KW-0547">Nucleotide-binding</keyword>
<feature type="transmembrane region" description="Helical" evidence="4">
    <location>
        <begin position="316"/>
        <end position="333"/>
    </location>
</feature>
<dbReference type="GO" id="GO:0005524">
    <property type="term" value="F:ATP binding"/>
    <property type="evidence" value="ECO:0007669"/>
    <property type="project" value="UniProtKB-KW"/>
</dbReference>
<evidence type="ECO:0000256" key="4">
    <source>
        <dbReference type="SAM" id="Phobius"/>
    </source>
</evidence>
<dbReference type="GO" id="GO:0004382">
    <property type="term" value="F:GDP phosphatase activity"/>
    <property type="evidence" value="ECO:0007669"/>
    <property type="project" value="TreeGrafter"/>
</dbReference>
<keyword evidence="4" id="KW-0812">Transmembrane</keyword>
<feature type="binding site" evidence="3">
    <location>
        <begin position="30"/>
        <end position="34"/>
    </location>
    <ligand>
        <name>ATP</name>
        <dbReference type="ChEBI" id="CHEBI:30616"/>
    </ligand>
</feature>
<reference evidence="5 6" key="1">
    <citation type="journal article" date="2021" name="Elife">
        <title>Chloroplast acquisition without the gene transfer in kleptoplastic sea slugs, Plakobranchus ocellatus.</title>
        <authorList>
            <person name="Maeda T."/>
            <person name="Takahashi S."/>
            <person name="Yoshida T."/>
            <person name="Shimamura S."/>
            <person name="Takaki Y."/>
            <person name="Nagai Y."/>
            <person name="Toyoda A."/>
            <person name="Suzuki Y."/>
            <person name="Arimoto A."/>
            <person name="Ishii H."/>
            <person name="Satoh N."/>
            <person name="Nishiyama T."/>
            <person name="Hasebe M."/>
            <person name="Maruyama T."/>
            <person name="Minagawa J."/>
            <person name="Obokata J."/>
            <person name="Shigenobu S."/>
        </authorList>
    </citation>
    <scope>NUCLEOTIDE SEQUENCE [LARGE SCALE GENOMIC DNA]</scope>
</reference>
<dbReference type="InterPro" id="IPR000407">
    <property type="entry name" value="GDA1_CD39_NTPase"/>
</dbReference>
<feature type="non-terminal residue" evidence="5">
    <location>
        <position position="1"/>
    </location>
</feature>
<organism evidence="5 6">
    <name type="scientific">Elysia marginata</name>
    <dbReference type="NCBI Taxonomy" id="1093978"/>
    <lineage>
        <taxon>Eukaryota</taxon>
        <taxon>Metazoa</taxon>
        <taxon>Spiralia</taxon>
        <taxon>Lophotrochozoa</taxon>
        <taxon>Mollusca</taxon>
        <taxon>Gastropoda</taxon>
        <taxon>Heterobranchia</taxon>
        <taxon>Euthyneura</taxon>
        <taxon>Panpulmonata</taxon>
        <taxon>Sacoglossa</taxon>
        <taxon>Placobranchoidea</taxon>
        <taxon>Plakobranchidae</taxon>
        <taxon>Elysia</taxon>
    </lineage>
</organism>
<proteinExistence type="inferred from homology"/>
<dbReference type="PANTHER" id="PTHR11782">
    <property type="entry name" value="ADENOSINE/GUANOSINE DIPHOSPHATASE"/>
    <property type="match status" value="1"/>
</dbReference>
<dbReference type="GO" id="GO:0046036">
    <property type="term" value="P:CTP metabolic process"/>
    <property type="evidence" value="ECO:0007669"/>
    <property type="project" value="TreeGrafter"/>
</dbReference>
<protein>
    <submittedName>
        <fullName evidence="5">Ectonucleoside triphosphate diphosphohydrolase 7</fullName>
    </submittedName>
</protein>
<evidence type="ECO:0000256" key="2">
    <source>
        <dbReference type="ARBA" id="ARBA00022801"/>
    </source>
</evidence>
<sequence>QEMVDVAYNEGSETVVHTRKKTVGIIDMGGGSVQIAFEVTDPEQIKNIPSPLVSEVNLGCKDSDFEHSYRVYVTTFLGYGANSARERYENMLALQQKSRIKTPSGTDAIPDVCLPPGLMLSGKDAAGNSHQFLGTGDFSACETALEPLMNLTEPCLKSPCSLNGVHQPRIDMNSQFYGFSEFWYTTEDVFKIGGPYEYWAFQNKAKEFCSTDWKTLEGWYKNGNYPKADDHRFRFQCFKSAWVSQVFHRGFSFPTSFKKLRSAQLVNGKDVGWTLGALIYKTRFMPLRDIESQKEHIESQAAAAWQRTVRAMDTQFLMAACVLVVLAAIVIYMKHLKWCPRTEDLKRVPSMSLFMAEQDQMEQGVEVVKGQTYNI</sequence>
<gene>
    <name evidence="5" type="ORF">ElyMa_001517900</name>
</gene>
<comment type="caution">
    <text evidence="5">The sequence shown here is derived from an EMBL/GenBank/DDBJ whole genome shotgun (WGS) entry which is preliminary data.</text>
</comment>
<dbReference type="GO" id="GO:0006256">
    <property type="term" value="P:UDP catabolic process"/>
    <property type="evidence" value="ECO:0007669"/>
    <property type="project" value="TreeGrafter"/>
</dbReference>
<dbReference type="PANTHER" id="PTHR11782:SF121">
    <property type="entry name" value="NUCLEOSIDE-DIPHOSPHATASE MIG-23"/>
    <property type="match status" value="1"/>
</dbReference>
<keyword evidence="4" id="KW-1133">Transmembrane helix</keyword>
<evidence type="ECO:0000256" key="3">
    <source>
        <dbReference type="PIRSR" id="PIRSR600407-2"/>
    </source>
</evidence>
<keyword evidence="2" id="KW-0378">Hydrolase</keyword>
<comment type="similarity">
    <text evidence="1">Belongs to the GDA1/CD39 NTPase family.</text>
</comment>
<dbReference type="EMBL" id="BMAT01002989">
    <property type="protein sequence ID" value="GFS18288.1"/>
    <property type="molecule type" value="Genomic_DNA"/>
</dbReference>
<dbReference type="Pfam" id="PF01150">
    <property type="entry name" value="GDA1_CD39"/>
    <property type="match status" value="1"/>
</dbReference>
<evidence type="ECO:0000256" key="1">
    <source>
        <dbReference type="ARBA" id="ARBA00009283"/>
    </source>
</evidence>
<name>A0AAV4J654_9GAST</name>
<dbReference type="Gene3D" id="3.30.420.150">
    <property type="entry name" value="Exopolyphosphatase. Domain 2"/>
    <property type="match status" value="1"/>
</dbReference>
<dbReference type="AlphaFoldDB" id="A0AAV4J654"/>
<dbReference type="GO" id="GO:0005794">
    <property type="term" value="C:Golgi apparatus"/>
    <property type="evidence" value="ECO:0007669"/>
    <property type="project" value="TreeGrafter"/>
</dbReference>